<name>A0AAD9AL23_9PEZI</name>
<proteinExistence type="predicted"/>
<protein>
    <submittedName>
        <fullName evidence="2">Uncharacterized protein</fullName>
    </submittedName>
</protein>
<evidence type="ECO:0000256" key="1">
    <source>
        <dbReference type="SAM" id="MobiDB-lite"/>
    </source>
</evidence>
<dbReference type="AlphaFoldDB" id="A0AAD9AL23"/>
<keyword evidence="3" id="KW-1185">Reference proteome</keyword>
<accession>A0AAD9AL23</accession>
<dbReference type="EMBL" id="JAQOWY010000201">
    <property type="protein sequence ID" value="KAK1847474.1"/>
    <property type="molecule type" value="Genomic_DNA"/>
</dbReference>
<gene>
    <name evidence="2" type="ORF">CCHR01_09875</name>
</gene>
<reference evidence="2" key="1">
    <citation type="submission" date="2023-01" db="EMBL/GenBank/DDBJ databases">
        <title>Colletotrichum chrysophilum M932 genome sequence.</title>
        <authorList>
            <person name="Baroncelli R."/>
        </authorList>
    </citation>
    <scope>NUCLEOTIDE SEQUENCE</scope>
    <source>
        <strain evidence="2">M932</strain>
    </source>
</reference>
<sequence>MTAPIGTPRRVGIAAISGHKLCRFPADCSRGSCHSCIGRTGMRWIFLYPMEPCQNAPRGDNNGVDGGRNVQSREGKEMFLNTGQQGTAHIRPADPTDMTPMELGPTVQVGVRVTSCLLLRSTVSHRLAEDQDQDPRLPRLASLLIASSQQRRSKAPGRSHLPKPKSDREARWCPAFGKMETRVWEYRRSSWSRRLEHGAQAKEELLMLAFWRWTLFGPLLPARLKM</sequence>
<evidence type="ECO:0000313" key="3">
    <source>
        <dbReference type="Proteomes" id="UP001243330"/>
    </source>
</evidence>
<feature type="region of interest" description="Disordered" evidence="1">
    <location>
        <begin position="148"/>
        <end position="169"/>
    </location>
</feature>
<evidence type="ECO:0000313" key="2">
    <source>
        <dbReference type="EMBL" id="KAK1847474.1"/>
    </source>
</evidence>
<dbReference type="Proteomes" id="UP001243330">
    <property type="component" value="Unassembled WGS sequence"/>
</dbReference>
<comment type="caution">
    <text evidence="2">The sequence shown here is derived from an EMBL/GenBank/DDBJ whole genome shotgun (WGS) entry which is preliminary data.</text>
</comment>
<organism evidence="2 3">
    <name type="scientific">Colletotrichum chrysophilum</name>
    <dbReference type="NCBI Taxonomy" id="1836956"/>
    <lineage>
        <taxon>Eukaryota</taxon>
        <taxon>Fungi</taxon>
        <taxon>Dikarya</taxon>
        <taxon>Ascomycota</taxon>
        <taxon>Pezizomycotina</taxon>
        <taxon>Sordariomycetes</taxon>
        <taxon>Hypocreomycetidae</taxon>
        <taxon>Glomerellales</taxon>
        <taxon>Glomerellaceae</taxon>
        <taxon>Colletotrichum</taxon>
        <taxon>Colletotrichum gloeosporioides species complex</taxon>
    </lineage>
</organism>
<feature type="compositionally biased region" description="Basic residues" evidence="1">
    <location>
        <begin position="151"/>
        <end position="163"/>
    </location>
</feature>